<dbReference type="PANTHER" id="PTHR43531">
    <property type="entry name" value="PROTEIN ICFG"/>
    <property type="match status" value="1"/>
</dbReference>
<comment type="similarity">
    <text evidence="2">Belongs to the methyl-accepting chemotaxis (MCP) protein family.</text>
</comment>
<proteinExistence type="inferred from homology"/>
<dbReference type="Proteomes" id="UP000033220">
    <property type="component" value="Chromosome DSM 122"/>
</dbReference>
<dbReference type="STRING" id="1150469.RSPPHO_00459"/>
<name>H6SP13_PARPM</name>
<accession>H6SP13</accession>
<dbReference type="InterPro" id="IPR024478">
    <property type="entry name" value="HlyB_4HB_MCP"/>
</dbReference>
<keyword evidence="6" id="KW-0812">Transmembrane</keyword>
<dbReference type="SMART" id="SM00283">
    <property type="entry name" value="MA"/>
    <property type="match status" value="1"/>
</dbReference>
<dbReference type="EMBL" id="HE663493">
    <property type="protein sequence ID" value="CCG07085.1"/>
    <property type="molecule type" value="Genomic_DNA"/>
</dbReference>
<sequence>MGMKMRITIKLKLAAAFALIIVLAGVSSIFGLSSMAGMNNRTTFIIENAAEKAMRTLEIQSLFFQTARALRNVLITNDESEMLRFKDEVETKIVAIEAKLDSIRPLIISPEGRKAITSIEAAIVEYKAMTNKVIGLSLENSNFKASQLIKARGNDLFAQVSGALNTLIKNAESRGNSQGALVLTSILAQLNHLQVLERSIILSPNEREMEGLNAEANALLAGFKEFVLEIEQVASSTDQGDVRVLRAALPAYAAFSQEVRALASLNTNDKAFTLLTTDGQRLGNAVEVPINDLVTVSRSQMTGEMENNVEAYNLTTVVMITILVATIVISLSVATWIALSISRGLSKAVGLANAVALGDLSQTIHVTTNDEIKDVVSALNGMTANLNAVAQVADEIARGNLTVNAQRLSDRDVLGIALETMLERLRTVVTEALTAAGQVSSGSQQLSSTSEQMAQGATEQASAAEEASSSMEEMVSTIKQSSDNASETEKIARQSASDAELSGQSVTKAVEAMRTIAQKINIVQEIARQTDLLALNAAIEAARAGEHGKGFAVVASEVRKLAERSQAAASEIMVLSSDTLAISAEAGQMLTKLVPDIRRTADLVEEISAAAREQNVGAEQINTAIRQLDQVTQQNASASEQMSATSEELAAQAEQLEATMAFFRIGDEGARSVRRAQKAPARKPKISHLGQDKAAKPAAAKENVPTNAKGFVLALDDSDTEDEHYQRY</sequence>
<dbReference type="GO" id="GO:0004888">
    <property type="term" value="F:transmembrane signaling receptor activity"/>
    <property type="evidence" value="ECO:0007669"/>
    <property type="project" value="TreeGrafter"/>
</dbReference>
<dbReference type="GO" id="GO:0007165">
    <property type="term" value="P:signal transduction"/>
    <property type="evidence" value="ECO:0007669"/>
    <property type="project" value="UniProtKB-KW"/>
</dbReference>
<dbReference type="Pfam" id="PF00015">
    <property type="entry name" value="MCPsignal"/>
    <property type="match status" value="1"/>
</dbReference>
<dbReference type="CDD" id="cd19411">
    <property type="entry name" value="MCP2201-like_sensor"/>
    <property type="match status" value="1"/>
</dbReference>
<dbReference type="AlphaFoldDB" id="H6SP13"/>
<feature type="transmembrane region" description="Helical" evidence="6">
    <location>
        <begin position="317"/>
        <end position="339"/>
    </location>
</feature>
<keyword evidence="1" id="KW-0145">Chemotaxis</keyword>
<dbReference type="PATRIC" id="fig|1150469.3.peg.541"/>
<dbReference type="eggNOG" id="COG0840">
    <property type="taxonomic scope" value="Bacteria"/>
</dbReference>
<dbReference type="SMART" id="SM00304">
    <property type="entry name" value="HAMP"/>
    <property type="match status" value="1"/>
</dbReference>
<dbReference type="InterPro" id="IPR004089">
    <property type="entry name" value="MCPsignal_dom"/>
</dbReference>
<keyword evidence="3" id="KW-0807">Transducer</keyword>
<organism evidence="9 10">
    <name type="scientific">Pararhodospirillum photometricum DSM 122</name>
    <dbReference type="NCBI Taxonomy" id="1150469"/>
    <lineage>
        <taxon>Bacteria</taxon>
        <taxon>Pseudomonadati</taxon>
        <taxon>Pseudomonadota</taxon>
        <taxon>Alphaproteobacteria</taxon>
        <taxon>Rhodospirillales</taxon>
        <taxon>Rhodospirillaceae</taxon>
        <taxon>Pararhodospirillum</taxon>
    </lineage>
</organism>
<feature type="domain" description="HAMP" evidence="8">
    <location>
        <begin position="339"/>
        <end position="391"/>
    </location>
</feature>
<evidence type="ECO:0000256" key="2">
    <source>
        <dbReference type="ARBA" id="ARBA00029447"/>
    </source>
</evidence>
<dbReference type="CDD" id="cd06225">
    <property type="entry name" value="HAMP"/>
    <property type="match status" value="1"/>
</dbReference>
<dbReference type="PROSITE" id="PS50111">
    <property type="entry name" value="CHEMOTAXIS_TRANSDUC_2"/>
    <property type="match status" value="1"/>
</dbReference>
<keyword evidence="6" id="KW-1133">Transmembrane helix</keyword>
<dbReference type="GO" id="GO:0006935">
    <property type="term" value="P:chemotaxis"/>
    <property type="evidence" value="ECO:0007669"/>
    <property type="project" value="UniProtKB-KW"/>
</dbReference>
<dbReference type="Pfam" id="PF00672">
    <property type="entry name" value="HAMP"/>
    <property type="match status" value="1"/>
</dbReference>
<feature type="region of interest" description="Disordered" evidence="5">
    <location>
        <begin position="675"/>
        <end position="728"/>
    </location>
</feature>
<feature type="coiled-coil region" evidence="4">
    <location>
        <begin position="621"/>
        <end position="659"/>
    </location>
</feature>
<dbReference type="PROSITE" id="PS50885">
    <property type="entry name" value="HAMP"/>
    <property type="match status" value="1"/>
</dbReference>
<evidence type="ECO:0000256" key="6">
    <source>
        <dbReference type="SAM" id="Phobius"/>
    </source>
</evidence>
<evidence type="ECO:0000259" key="7">
    <source>
        <dbReference type="PROSITE" id="PS50111"/>
    </source>
</evidence>
<dbReference type="PANTHER" id="PTHR43531:SF11">
    <property type="entry name" value="METHYL-ACCEPTING CHEMOTAXIS PROTEIN 3"/>
    <property type="match status" value="1"/>
</dbReference>
<feature type="compositionally biased region" description="Low complexity" evidence="5">
    <location>
        <begin position="461"/>
        <end position="474"/>
    </location>
</feature>
<dbReference type="InterPro" id="IPR003660">
    <property type="entry name" value="HAMP_dom"/>
</dbReference>
<evidence type="ECO:0000313" key="9">
    <source>
        <dbReference type="EMBL" id="CCG07085.1"/>
    </source>
</evidence>
<dbReference type="InterPro" id="IPR051310">
    <property type="entry name" value="MCP_chemotaxis"/>
</dbReference>
<evidence type="ECO:0000259" key="8">
    <source>
        <dbReference type="PROSITE" id="PS50885"/>
    </source>
</evidence>
<dbReference type="SUPFAM" id="SSF58104">
    <property type="entry name" value="Methyl-accepting chemotaxis protein (MCP) signaling domain"/>
    <property type="match status" value="1"/>
</dbReference>
<evidence type="ECO:0000256" key="5">
    <source>
        <dbReference type="SAM" id="MobiDB-lite"/>
    </source>
</evidence>
<feature type="domain" description="Methyl-accepting transducer" evidence="7">
    <location>
        <begin position="435"/>
        <end position="650"/>
    </location>
</feature>
<keyword evidence="10" id="KW-1185">Reference proteome</keyword>
<dbReference type="KEGG" id="rpm:RSPPHO_00459"/>
<dbReference type="Gene3D" id="1.10.287.950">
    <property type="entry name" value="Methyl-accepting chemotaxis protein"/>
    <property type="match status" value="1"/>
</dbReference>
<feature type="region of interest" description="Disordered" evidence="5">
    <location>
        <begin position="440"/>
        <end position="498"/>
    </location>
</feature>
<dbReference type="InterPro" id="IPR047347">
    <property type="entry name" value="YvaQ-like_sensor"/>
</dbReference>
<dbReference type="GO" id="GO:0005886">
    <property type="term" value="C:plasma membrane"/>
    <property type="evidence" value="ECO:0007669"/>
    <property type="project" value="TreeGrafter"/>
</dbReference>
<dbReference type="Gene3D" id="6.10.340.10">
    <property type="match status" value="1"/>
</dbReference>
<protein>
    <submittedName>
        <fullName evidence="9">Chemotaxis sensory transducer</fullName>
    </submittedName>
</protein>
<dbReference type="HOGENOM" id="CLU_000445_107_16_5"/>
<dbReference type="Pfam" id="PF12729">
    <property type="entry name" value="4HB_MCP_1"/>
    <property type="match status" value="1"/>
</dbReference>
<feature type="compositionally biased region" description="Low complexity" evidence="5">
    <location>
        <begin position="440"/>
        <end position="452"/>
    </location>
</feature>
<reference evidence="9 10" key="1">
    <citation type="submission" date="2012-02" db="EMBL/GenBank/DDBJ databases">
        <title>Shotgun genome sequence of Phaeospirillum photometricum DSM 122.</title>
        <authorList>
            <person name="Duquesne K."/>
            <person name="Sturgis J."/>
        </authorList>
    </citation>
    <scope>NUCLEOTIDE SEQUENCE [LARGE SCALE GENOMIC DNA]</scope>
    <source>
        <strain evidence="10">DSM122</strain>
    </source>
</reference>
<evidence type="ECO:0000256" key="3">
    <source>
        <dbReference type="PROSITE-ProRule" id="PRU00284"/>
    </source>
</evidence>
<keyword evidence="6" id="KW-0472">Membrane</keyword>
<gene>
    <name evidence="9" type="ORF">RSPPHO_00459</name>
</gene>
<evidence type="ECO:0000256" key="4">
    <source>
        <dbReference type="SAM" id="Coils"/>
    </source>
</evidence>
<feature type="compositionally biased region" description="Basic residues" evidence="5">
    <location>
        <begin position="675"/>
        <end position="686"/>
    </location>
</feature>
<evidence type="ECO:0000313" key="10">
    <source>
        <dbReference type="Proteomes" id="UP000033220"/>
    </source>
</evidence>
<keyword evidence="4" id="KW-0175">Coiled coil</keyword>
<evidence type="ECO:0000256" key="1">
    <source>
        <dbReference type="ARBA" id="ARBA00022500"/>
    </source>
</evidence>